<feature type="compositionally biased region" description="Polar residues" evidence="1">
    <location>
        <begin position="43"/>
        <end position="52"/>
    </location>
</feature>
<sequence>MPALLDAKERGLEQRQISRQTFQKERLATESVHPSHKVRPQMNPDTFGTSLQWRFVDNRNSDTDPTPQNRTLKGVKYPATGTRKTPPPSHTTDPNPTQALPRLCWHPRGVHSDSKGSNRLVQGRVMLLALLPNYGGLDVRLPEAGAPPSERNNRNLRRHGLARWILK</sequence>
<gene>
    <name evidence="2" type="ORF">BaRGS_00018964</name>
</gene>
<dbReference type="AlphaFoldDB" id="A0ABD0KR84"/>
<comment type="caution">
    <text evidence="2">The sequence shown here is derived from an EMBL/GenBank/DDBJ whole genome shotgun (WGS) entry which is preliminary data.</text>
</comment>
<dbReference type="EMBL" id="JACVVK020000134">
    <property type="protein sequence ID" value="KAK7489782.1"/>
    <property type="molecule type" value="Genomic_DNA"/>
</dbReference>
<organism evidence="2 3">
    <name type="scientific">Batillaria attramentaria</name>
    <dbReference type="NCBI Taxonomy" id="370345"/>
    <lineage>
        <taxon>Eukaryota</taxon>
        <taxon>Metazoa</taxon>
        <taxon>Spiralia</taxon>
        <taxon>Lophotrochozoa</taxon>
        <taxon>Mollusca</taxon>
        <taxon>Gastropoda</taxon>
        <taxon>Caenogastropoda</taxon>
        <taxon>Sorbeoconcha</taxon>
        <taxon>Cerithioidea</taxon>
        <taxon>Batillariidae</taxon>
        <taxon>Batillaria</taxon>
    </lineage>
</organism>
<reference evidence="2 3" key="1">
    <citation type="journal article" date="2023" name="Sci. Data">
        <title>Genome assembly of the Korean intertidal mud-creeper Batillaria attramentaria.</title>
        <authorList>
            <person name="Patra A.K."/>
            <person name="Ho P.T."/>
            <person name="Jun S."/>
            <person name="Lee S.J."/>
            <person name="Kim Y."/>
            <person name="Won Y.J."/>
        </authorList>
    </citation>
    <scope>NUCLEOTIDE SEQUENCE [LARGE SCALE GENOMIC DNA]</scope>
    <source>
        <strain evidence="2">Wonlab-2016</strain>
    </source>
</reference>
<keyword evidence="3" id="KW-1185">Reference proteome</keyword>
<accession>A0ABD0KR84</accession>
<protein>
    <submittedName>
        <fullName evidence="2">Uncharacterized protein</fullName>
    </submittedName>
</protein>
<proteinExistence type="predicted"/>
<name>A0ABD0KR84_9CAEN</name>
<evidence type="ECO:0000313" key="2">
    <source>
        <dbReference type="EMBL" id="KAK7489782.1"/>
    </source>
</evidence>
<evidence type="ECO:0000313" key="3">
    <source>
        <dbReference type="Proteomes" id="UP001519460"/>
    </source>
</evidence>
<evidence type="ECO:0000256" key="1">
    <source>
        <dbReference type="SAM" id="MobiDB-lite"/>
    </source>
</evidence>
<dbReference type="Proteomes" id="UP001519460">
    <property type="component" value="Unassembled WGS sequence"/>
</dbReference>
<feature type="region of interest" description="Disordered" evidence="1">
    <location>
        <begin position="19"/>
        <end position="97"/>
    </location>
</feature>